<protein>
    <submittedName>
        <fullName evidence="1">Uncharacterized protein</fullName>
    </submittedName>
</protein>
<gene>
    <name evidence="1" type="ORF">RchiOBHm_Chr3g0490701</name>
</gene>
<reference evidence="1 2" key="1">
    <citation type="journal article" date="2018" name="Nat. Genet.">
        <title>The Rosa genome provides new insights in the design of modern roses.</title>
        <authorList>
            <person name="Bendahmane M."/>
        </authorList>
    </citation>
    <scope>NUCLEOTIDE SEQUENCE [LARGE SCALE GENOMIC DNA]</scope>
    <source>
        <strain evidence="2">cv. Old Blush</strain>
    </source>
</reference>
<dbReference type="Gramene" id="PRQ45380">
    <property type="protein sequence ID" value="PRQ45380"/>
    <property type="gene ID" value="RchiOBHm_Chr3g0490701"/>
</dbReference>
<dbReference type="EMBL" id="PDCK01000041">
    <property type="protein sequence ID" value="PRQ45380.1"/>
    <property type="molecule type" value="Genomic_DNA"/>
</dbReference>
<sequence length="68" mass="7633">MTNGQRSNPCSIVSGRESHRGQIEVAARCLLNLLKFVAKTLDAARHKKNLILERTPTFQIHLQTFGCI</sequence>
<accession>A0A2P6RG22</accession>
<evidence type="ECO:0000313" key="2">
    <source>
        <dbReference type="Proteomes" id="UP000238479"/>
    </source>
</evidence>
<evidence type="ECO:0000313" key="1">
    <source>
        <dbReference type="EMBL" id="PRQ45380.1"/>
    </source>
</evidence>
<comment type="caution">
    <text evidence="1">The sequence shown here is derived from an EMBL/GenBank/DDBJ whole genome shotgun (WGS) entry which is preliminary data.</text>
</comment>
<dbReference type="Proteomes" id="UP000238479">
    <property type="component" value="Chromosome 3"/>
</dbReference>
<dbReference type="AlphaFoldDB" id="A0A2P6RG22"/>
<name>A0A2P6RG22_ROSCH</name>
<proteinExistence type="predicted"/>
<organism evidence="1 2">
    <name type="scientific">Rosa chinensis</name>
    <name type="common">China rose</name>
    <dbReference type="NCBI Taxonomy" id="74649"/>
    <lineage>
        <taxon>Eukaryota</taxon>
        <taxon>Viridiplantae</taxon>
        <taxon>Streptophyta</taxon>
        <taxon>Embryophyta</taxon>
        <taxon>Tracheophyta</taxon>
        <taxon>Spermatophyta</taxon>
        <taxon>Magnoliopsida</taxon>
        <taxon>eudicotyledons</taxon>
        <taxon>Gunneridae</taxon>
        <taxon>Pentapetalae</taxon>
        <taxon>rosids</taxon>
        <taxon>fabids</taxon>
        <taxon>Rosales</taxon>
        <taxon>Rosaceae</taxon>
        <taxon>Rosoideae</taxon>
        <taxon>Rosoideae incertae sedis</taxon>
        <taxon>Rosa</taxon>
    </lineage>
</organism>
<keyword evidence="2" id="KW-1185">Reference proteome</keyword>